<keyword evidence="5" id="KW-1185">Reference proteome</keyword>
<dbReference type="AlphaFoldDB" id="A0A371H5L6"/>
<proteinExistence type="predicted"/>
<feature type="region of interest" description="Disordered" evidence="2">
    <location>
        <begin position="403"/>
        <end position="434"/>
    </location>
</feature>
<evidence type="ECO:0000313" key="5">
    <source>
        <dbReference type="Proteomes" id="UP000257109"/>
    </source>
</evidence>
<evidence type="ECO:0000256" key="1">
    <source>
        <dbReference type="SAM" id="Coils"/>
    </source>
</evidence>
<evidence type="ECO:0000313" key="4">
    <source>
        <dbReference type="EMBL" id="RDX98124.1"/>
    </source>
</evidence>
<name>A0A371H5L6_MUCPR</name>
<dbReference type="Pfam" id="PF04195">
    <property type="entry name" value="Transposase_28"/>
    <property type="match status" value="1"/>
</dbReference>
<feature type="non-terminal residue" evidence="4">
    <location>
        <position position="1"/>
    </location>
</feature>
<gene>
    <name evidence="4" type="ORF">CR513_18970</name>
</gene>
<dbReference type="EMBL" id="QJKJ01003503">
    <property type="protein sequence ID" value="RDX98124.1"/>
    <property type="molecule type" value="Genomic_DNA"/>
</dbReference>
<dbReference type="PANTHER" id="PTHR31099">
    <property type="entry name" value="OS06G0165300 PROTEIN"/>
    <property type="match status" value="1"/>
</dbReference>
<keyword evidence="1" id="KW-0175">Coiled coil</keyword>
<accession>A0A371H5L6</accession>
<feature type="coiled-coil region" evidence="1">
    <location>
        <begin position="536"/>
        <end position="570"/>
    </location>
</feature>
<dbReference type="Proteomes" id="UP000257109">
    <property type="component" value="Unassembled WGS sequence"/>
</dbReference>
<evidence type="ECO:0000259" key="3">
    <source>
        <dbReference type="Pfam" id="PF04195"/>
    </source>
</evidence>
<feature type="region of interest" description="Disordered" evidence="2">
    <location>
        <begin position="1"/>
        <end position="33"/>
    </location>
</feature>
<dbReference type="OrthoDB" id="685909at2759"/>
<reference evidence="4" key="1">
    <citation type="submission" date="2018-05" db="EMBL/GenBank/DDBJ databases">
        <title>Draft genome of Mucuna pruriens seed.</title>
        <authorList>
            <person name="Nnadi N.E."/>
            <person name="Vos R."/>
            <person name="Hasami M.H."/>
            <person name="Devisetty U.K."/>
            <person name="Aguiy J.C."/>
        </authorList>
    </citation>
    <scope>NUCLEOTIDE SEQUENCE [LARGE SCALE GENOMIC DNA]</scope>
    <source>
        <strain evidence="4">JCA_2017</strain>
    </source>
</reference>
<protein>
    <recommendedName>
        <fullName evidence="3">Transposase (putative) gypsy type domain-containing protein</fullName>
    </recommendedName>
</protein>
<organism evidence="4 5">
    <name type="scientific">Mucuna pruriens</name>
    <name type="common">Velvet bean</name>
    <name type="synonym">Dolichos pruriens</name>
    <dbReference type="NCBI Taxonomy" id="157652"/>
    <lineage>
        <taxon>Eukaryota</taxon>
        <taxon>Viridiplantae</taxon>
        <taxon>Streptophyta</taxon>
        <taxon>Embryophyta</taxon>
        <taxon>Tracheophyta</taxon>
        <taxon>Spermatophyta</taxon>
        <taxon>Magnoliopsida</taxon>
        <taxon>eudicotyledons</taxon>
        <taxon>Gunneridae</taxon>
        <taxon>Pentapetalae</taxon>
        <taxon>rosids</taxon>
        <taxon>fabids</taxon>
        <taxon>Fabales</taxon>
        <taxon>Fabaceae</taxon>
        <taxon>Papilionoideae</taxon>
        <taxon>50 kb inversion clade</taxon>
        <taxon>NPAAA clade</taxon>
        <taxon>indigoferoid/millettioid clade</taxon>
        <taxon>Phaseoleae</taxon>
        <taxon>Mucuna</taxon>
    </lineage>
</organism>
<dbReference type="InterPro" id="IPR007321">
    <property type="entry name" value="Transposase_28"/>
</dbReference>
<sequence length="571" mass="63338">MLNDPSCLISRTGSSTRPSNQSRGPSYSSVLPTDRAMADRNIAPCKLSLDLSLQYKFGDLFEDAPGPSIQGEQSPAEATPSTGPEALRDEPEGSSSSSFESYPFEIWYRDDTRDSVDEDLQSWVDPEVRKMSSLLNHSSSLMGMVNAICQHDPWFVCISPCRSRESVSTALPTEGKPCFYLYDTLNSKLGIRLPFTHFERVVLQALNVAPTQLHPNGWAYVRAFELLCEDLGKAPTLGVFFWFYIVKKVDKVGWTSLCSRPKRKLFEPFLASYKKFKTRFFKVTPGDSGPNLLVDRAGRPFFPLSWTHQPAVSISVNLKDLEDWEDKFAKELSELPLLPSAKIIKGVDYSSRALRELKRKAALMAEEEEQPVAASAEPIAAAEPSLQRAATDEVSDTPSLVVLNEPVPPSPVAEKVVDASPLRSEERPSKRRHTEKTIIEDAEVKKGPCPSNDFQWDTLLSGHPPSSSVRGPPPFLGQAVDRGLASSESNKVKQLGVIGTCKTLQQYAAYSLILARATEKEFGRLEFQSRSCADRAEKAEADFLKLSKAYAEVEIKLNSYRSANTALKEDL</sequence>
<dbReference type="PANTHER" id="PTHR31099:SF28">
    <property type="entry name" value="F5J5.12"/>
    <property type="match status" value="1"/>
</dbReference>
<feature type="domain" description="Transposase (putative) gypsy type" evidence="3">
    <location>
        <begin position="189"/>
        <end position="247"/>
    </location>
</feature>
<feature type="region of interest" description="Disordered" evidence="2">
    <location>
        <begin position="63"/>
        <end position="99"/>
    </location>
</feature>
<feature type="compositionally biased region" description="Polar residues" evidence="2">
    <location>
        <begin position="9"/>
        <end position="31"/>
    </location>
</feature>
<evidence type="ECO:0000256" key="2">
    <source>
        <dbReference type="SAM" id="MobiDB-lite"/>
    </source>
</evidence>
<comment type="caution">
    <text evidence="4">The sequence shown here is derived from an EMBL/GenBank/DDBJ whole genome shotgun (WGS) entry which is preliminary data.</text>
</comment>